<organism evidence="2 3">
    <name type="scientific">Salipiger profundus</name>
    <dbReference type="NCBI Taxonomy" id="1229727"/>
    <lineage>
        <taxon>Bacteria</taxon>
        <taxon>Pseudomonadati</taxon>
        <taxon>Pseudomonadota</taxon>
        <taxon>Alphaproteobacteria</taxon>
        <taxon>Rhodobacterales</taxon>
        <taxon>Roseobacteraceae</taxon>
        <taxon>Salipiger</taxon>
    </lineage>
</organism>
<dbReference type="AlphaFoldDB" id="A0A1U7DCN5"/>
<evidence type="ECO:0000256" key="1">
    <source>
        <dbReference type="SAM" id="MobiDB-lite"/>
    </source>
</evidence>
<reference evidence="2 3" key="1">
    <citation type="submission" date="2016-03" db="EMBL/GenBank/DDBJ databases">
        <title>Deep-sea bacteria in the southern Pacific.</title>
        <authorList>
            <person name="Tang K."/>
        </authorList>
    </citation>
    <scope>NUCLEOTIDE SEQUENCE [LARGE SCALE GENOMIC DNA]</scope>
    <source>
        <strain evidence="2 3">JLT2016</strain>
        <plasmid evidence="3">Plasmid ptpro1</plasmid>
    </source>
</reference>
<name>A0A1U7DCN5_9RHOB</name>
<keyword evidence="3" id="KW-1185">Reference proteome</keyword>
<dbReference type="EMBL" id="CP014797">
    <property type="protein sequence ID" value="APX25921.1"/>
    <property type="molecule type" value="Genomic_DNA"/>
</dbReference>
<feature type="compositionally biased region" description="Basic residues" evidence="1">
    <location>
        <begin position="32"/>
        <end position="41"/>
    </location>
</feature>
<protein>
    <submittedName>
        <fullName evidence="2">Uncharacterized protein</fullName>
    </submittedName>
</protein>
<feature type="region of interest" description="Disordered" evidence="1">
    <location>
        <begin position="14"/>
        <end position="41"/>
    </location>
</feature>
<sequence length="41" mass="4800">MDLFETLLRRGRGRLRSRGQTRRSAAAERPLRQRKYVKGGV</sequence>
<evidence type="ECO:0000313" key="2">
    <source>
        <dbReference type="EMBL" id="APX25921.1"/>
    </source>
</evidence>
<keyword evidence="2" id="KW-0614">Plasmid</keyword>
<accession>A0A1U7DCN5</accession>
<gene>
    <name evidence="2" type="ORF">Ga0080559_TMP438</name>
</gene>
<evidence type="ECO:0000313" key="3">
    <source>
        <dbReference type="Proteomes" id="UP000186559"/>
    </source>
</evidence>
<dbReference type="KEGG" id="tpro:Ga0080559_TMP438"/>
<dbReference type="Proteomes" id="UP000186559">
    <property type="component" value="Plasmid pTPRO1"/>
</dbReference>
<geneLocation type="plasmid" evidence="3">
    <name>ptpro1</name>
</geneLocation>
<proteinExistence type="predicted"/>